<dbReference type="EMBL" id="JAMXFA010000022">
    <property type="protein sequence ID" value="MCT7979352.1"/>
    <property type="molecule type" value="Genomic_DNA"/>
</dbReference>
<keyword evidence="2" id="KW-1185">Reference proteome</keyword>
<reference evidence="1 2" key="1">
    <citation type="journal article" date="2022" name="Front. Microbiol.">
        <title>High genomic differentiation and limited gene flow indicate recent cryptic speciation within the genus Laspinema (cyanobacteria).</title>
        <authorList>
            <person name="Stanojkovic A."/>
            <person name="Skoupy S."/>
            <person name="Skaloud P."/>
            <person name="Dvorak P."/>
        </authorList>
    </citation>
    <scope>NUCLEOTIDE SEQUENCE [LARGE SCALE GENOMIC DNA]</scope>
    <source>
        <strain evidence="1 2">D3b</strain>
    </source>
</reference>
<evidence type="ECO:0008006" key="3">
    <source>
        <dbReference type="Google" id="ProtNLM"/>
    </source>
</evidence>
<evidence type="ECO:0000313" key="2">
    <source>
        <dbReference type="Proteomes" id="UP001525961"/>
    </source>
</evidence>
<dbReference type="Proteomes" id="UP001525961">
    <property type="component" value="Unassembled WGS sequence"/>
</dbReference>
<comment type="caution">
    <text evidence="1">The sequence shown here is derived from an EMBL/GenBank/DDBJ whole genome shotgun (WGS) entry which is preliminary data.</text>
</comment>
<protein>
    <recommendedName>
        <fullName evidence="3">RAMP superfamily protein</fullName>
    </recommendedName>
</protein>
<evidence type="ECO:0000313" key="1">
    <source>
        <dbReference type="EMBL" id="MCT7979352.1"/>
    </source>
</evidence>
<accession>A0ABT2N9V3</accession>
<proteinExistence type="predicted"/>
<gene>
    <name evidence="1" type="ORF">NG792_16690</name>
</gene>
<organism evidence="1 2">
    <name type="scientific">Laspinema olomoucense D3b</name>
    <dbReference type="NCBI Taxonomy" id="2953688"/>
    <lineage>
        <taxon>Bacteria</taxon>
        <taxon>Bacillati</taxon>
        <taxon>Cyanobacteriota</taxon>
        <taxon>Cyanophyceae</taxon>
        <taxon>Oscillatoriophycideae</taxon>
        <taxon>Oscillatoriales</taxon>
        <taxon>Laspinemataceae</taxon>
        <taxon>Laspinema</taxon>
        <taxon>Laspinema olomoucense</taxon>
    </lineage>
</organism>
<name>A0ABT2N9V3_9CYAN</name>
<dbReference type="RefSeq" id="WP_261199077.1">
    <property type="nucleotide sequence ID" value="NZ_JAMXFA010000022.1"/>
</dbReference>
<sequence>MVFAKAFEDAKTTAVKQGKKIEIEIPKTAAPVNIEPEQIPMMYRAQVQGRCNLQFAGDNKDLNRWTEEWVYPKDDKSPTYQYPEPPLGLHGEIYRIKVKFPFRLFSNCGQDNIARPIMGKNGIPFLPGSSIKGLFRRACSDEKALKYCGDKDNLNPGILRFMGAYPLGNWAKQINDIVHPQQERQVQGKGSPKAFALISLSQPELIFEFSSSSPEVDWQDVERILLSALQQGVGGKTSSGYGMGGNFPGKPRITPAYPISFELKNTGVSSLLRTGEPEFRPNLFKATLRGHVSRLLAGVCPDQEAVNKETNRLFGHTAEPSQVQFLWQSKPEDFDTGGKNTTYTTQGVLYVNTPRGDVDFIENVLRFAFVMGGFGKSWRRVWHKQFYPSYQKLEIGCHWESPDIDEIQTRQDLNKFLESLFDLSCDRLGSKPPKPLNWKEAWNPERVAVYSNVVTESAAVILFHDDVFKTTPAIGGRNPNDKKPTSVSSVWHRMLPIAGNQYLEIVTVFHGDRTPWKYQQEDNQLHKFIQKLTDKGLQLTWGTAPAESRRLIR</sequence>